<feature type="region of interest" description="Disordered" evidence="1">
    <location>
        <begin position="292"/>
        <end position="312"/>
    </location>
</feature>
<proteinExistence type="predicted"/>
<feature type="compositionally biased region" description="Pro residues" evidence="1">
    <location>
        <begin position="500"/>
        <end position="509"/>
    </location>
</feature>
<comment type="caution">
    <text evidence="3">The sequence shown here is derived from an EMBL/GenBank/DDBJ whole genome shotgun (WGS) entry which is preliminary data.</text>
</comment>
<reference evidence="3 4" key="1">
    <citation type="submission" date="2017-08" db="EMBL/GenBank/DDBJ databases">
        <title>Acidophilic green algal genome provides insights into adaptation to an acidic environment.</title>
        <authorList>
            <person name="Hirooka S."/>
            <person name="Hirose Y."/>
            <person name="Kanesaki Y."/>
            <person name="Higuchi S."/>
            <person name="Fujiwara T."/>
            <person name="Onuma R."/>
            <person name="Era A."/>
            <person name="Ohbayashi R."/>
            <person name="Uzuka A."/>
            <person name="Nozaki H."/>
            <person name="Yoshikawa H."/>
            <person name="Miyagishima S.Y."/>
        </authorList>
    </citation>
    <scope>NUCLEOTIDE SEQUENCE [LARGE SCALE GENOMIC DNA]</scope>
    <source>
        <strain evidence="3 4">NIES-2499</strain>
    </source>
</reference>
<sequence>IKPPAAPLSAPAAPITVPAAHLAPTAPAAPSPLKTVSAAPSPLSSFFVSATDMSKSMPSAPSSSQPDVKKTFHPRPESSHHQQQVSESPYSGMQTTTSGVIIIPPKSSTRNRWDVQPSTSSSPAAAVGATAAMPFPASNATSPTGLSSTVTSPATSLALAAKTSTTLPATSSALAAKISTTSPATSSVLAAKTSTTSPATSSVLAAKTSTTTPATSSALAAKASTTSPATSSVLAAKTSTTTPATSSALAAKASTTSPATSSALAAKISTTSPATSSALAAKTSTTLPATSSALAAKTSTTSPATSSALAAKTSTISPATSSALAAKTSTSVQNQPAVSQIQKPAAVVIQQQQELQCNPADIIQQQQQASHPQGQSPQDASLLTSSPSLDILLEAALKSLLRPSPTISVSPDRHSRPEEQGRSADQVINIVPTASATSAFADSAAGAPAASGTQVLEGDSSDMELDVMLPQCPLVPFASATQRTSSSKNVPDVEASPQPSLTPPTPPPSALVQQPLFKGMWRIKPLITSKTQQQKQATGARAETASASASASALMCFKTLRLCSKIDAALMSTNNPGGTSSSPQSTNNPGGTSSSPQSTNNPGGTSSSPQSYGAPISNTHHHHSKTAATSNAPTGGRAAEFILLSEGLDPAWPICKFDVRGTCKDRRCSMQHLSDGTLDHNQVQQELRLRQQACQSARLDNSHPSEKGFTMGRPILVGSPPIKDPKGQLNSRAVASPALISAPAIPSSSSHGHKLVSNPTPPAGSTAVTSSLTMYAPQTSVGVHVDAARLRSCGLYVVDAAAACRGLPALVQLHSSRGRAVPLETRLRMAQDVPTPVYAGSCIPAFSSLLLSSVPLPSRQQQLPWLSAASPGAGMPLKGLDWMSLSATPAPCLTDSELRERDRPAARTDRYFPVPSSSNSSLAAAAVPSSLMPSQVVKDNSSSSNGRNLIHSTNSSGSSVLSLREICLGAAALAAAHGGTPVAWIRACLKMLGYDGPGHSSTERAAALEVLLQGLAVHPEHPEILRLHLTLTGLSTGFSPFLEGVKLQIMHALTQRLDASSSKGGSAASPRLSKWGGQEYQLSLALVSVEGTWKEAAKMLQKGMAAVLVAASPQQTSPFFPPPPSALSSTITSSCTAASFASKRAACSLDLALRHLQLLCSSGNTDLAGEWVQHLLGAQQKQQQWQAPGLREGAFSVPLTWQLPSGSEDWGRKHEEACCELLLQALLPFPEMMYVLWACCGNVLMQGHLPAAAEHRLGFLQRPFPLNLKPMLRAQGDNSCLIIEKVASVLEAAAGCLRYSMQAAAASPEAPKSCGSTNPGLASALASLMLTALTAPEPWKKVSASGALPSTLPLPLRLYSALRVTSEATQKVIEMECLLTGRPTADNSGEVLSPASLYIQGTGEYDNPGKGGAGYLLRAALCGLSVAVEAGNLWCQQEASRQGGPIITAQAVIVAGGSSASPEKQLQEADSIPGTAASHEGLPSEISALAMRSASMYRQACTLLDDMPCRLVKECMAVHAGLLRTPSSQDLAAGKPYSRALPIFVSSPLWKERGWLQCALLSDPDFLRQATLSKPDLPIAAIKRQSVAEAALLAAAAAVMKLCHGDLPGCLENTRAALSVSRQLPTVTALVSSCILKGVIQLCAFSAAAARSSAVRLLIKEVVPEVMHLARQQQLHVRGLSMPLRSPLECLEQGGHSADTDALCTAVLGPGLLPDLVTPLCMLQEVLHLLDRKEVMEVCEIVADLGHGSPAAATLLVAAAQQLPEDKGWQCWAIPLVAGLLISAYPPAPAEVWSQAVALCMRQSTLAASELCSMALSQAHPLSLSLWSHNLELQAAESSGQRAATAGDMLRHGLKPSSA</sequence>
<dbReference type="Pfam" id="PF10650">
    <property type="entry name" value="zf-C3H1"/>
    <property type="match status" value="1"/>
</dbReference>
<dbReference type="PANTHER" id="PTHR21563:SF3">
    <property type="entry name" value="ZINC FINGER C3H1 DOMAIN-CONTAINING PROTEIN"/>
    <property type="match status" value="1"/>
</dbReference>
<dbReference type="InterPro" id="IPR019607">
    <property type="entry name" value="Putative_zinc-finger_domain"/>
</dbReference>
<feature type="compositionally biased region" description="Low complexity" evidence="1">
    <location>
        <begin position="364"/>
        <end position="378"/>
    </location>
</feature>
<feature type="compositionally biased region" description="Basic and acidic residues" evidence="1">
    <location>
        <begin position="896"/>
        <end position="910"/>
    </location>
</feature>
<name>A0A250WSN6_9CHLO</name>
<evidence type="ECO:0000313" key="4">
    <source>
        <dbReference type="Proteomes" id="UP000232323"/>
    </source>
</evidence>
<evidence type="ECO:0000259" key="2">
    <source>
        <dbReference type="Pfam" id="PF10650"/>
    </source>
</evidence>
<dbReference type="GO" id="GO:0000178">
    <property type="term" value="C:exosome (RNase complex)"/>
    <property type="evidence" value="ECO:0007669"/>
    <property type="project" value="TreeGrafter"/>
</dbReference>
<dbReference type="Proteomes" id="UP000232323">
    <property type="component" value="Unassembled WGS sequence"/>
</dbReference>
<feature type="region of interest" description="Disordered" evidence="1">
    <location>
        <begin position="52"/>
        <end position="127"/>
    </location>
</feature>
<feature type="compositionally biased region" description="Low complexity" evidence="1">
    <location>
        <begin position="53"/>
        <end position="64"/>
    </location>
</feature>
<feature type="region of interest" description="Disordered" evidence="1">
    <location>
        <begin position="895"/>
        <end position="920"/>
    </location>
</feature>
<dbReference type="InterPro" id="IPR039278">
    <property type="entry name" value="Red1"/>
</dbReference>
<feature type="compositionally biased region" description="Polar residues" evidence="1">
    <location>
        <begin position="89"/>
        <end position="99"/>
    </location>
</feature>
<feature type="compositionally biased region" description="Polar residues" evidence="1">
    <location>
        <begin position="574"/>
        <end position="611"/>
    </location>
</feature>
<feature type="compositionally biased region" description="Basic and acidic residues" evidence="1">
    <location>
        <begin position="67"/>
        <end position="80"/>
    </location>
</feature>
<dbReference type="PANTHER" id="PTHR21563">
    <property type="entry name" value="ZINC FINGER C3H1 DOMAIN-CONTAINING PROTEIN"/>
    <property type="match status" value="1"/>
</dbReference>
<feature type="compositionally biased region" description="Polar residues" evidence="1">
    <location>
        <begin position="480"/>
        <end position="489"/>
    </location>
</feature>
<feature type="region of interest" description="Disordered" evidence="1">
    <location>
        <begin position="480"/>
        <end position="512"/>
    </location>
</feature>
<feature type="compositionally biased region" description="Basic and acidic residues" evidence="1">
    <location>
        <begin position="411"/>
        <end position="422"/>
    </location>
</feature>
<feature type="region of interest" description="Disordered" evidence="1">
    <location>
        <begin position="404"/>
        <end position="425"/>
    </location>
</feature>
<feature type="compositionally biased region" description="Low complexity" evidence="1">
    <location>
        <begin position="117"/>
        <end position="127"/>
    </location>
</feature>
<feature type="non-terminal residue" evidence="3">
    <location>
        <position position="1"/>
    </location>
</feature>
<evidence type="ECO:0000313" key="3">
    <source>
        <dbReference type="EMBL" id="GAX73833.1"/>
    </source>
</evidence>
<gene>
    <name evidence="3" type="ORF">CEUSTIGMA_g1283.t1</name>
</gene>
<accession>A0A250WSN6</accession>
<evidence type="ECO:0000256" key="1">
    <source>
        <dbReference type="SAM" id="MobiDB-lite"/>
    </source>
</evidence>
<keyword evidence="4" id="KW-1185">Reference proteome</keyword>
<dbReference type="EMBL" id="BEGY01000005">
    <property type="protein sequence ID" value="GAX73833.1"/>
    <property type="molecule type" value="Genomic_DNA"/>
</dbReference>
<organism evidence="3 4">
    <name type="scientific">Chlamydomonas eustigma</name>
    <dbReference type="NCBI Taxonomy" id="1157962"/>
    <lineage>
        <taxon>Eukaryota</taxon>
        <taxon>Viridiplantae</taxon>
        <taxon>Chlorophyta</taxon>
        <taxon>core chlorophytes</taxon>
        <taxon>Chlorophyceae</taxon>
        <taxon>CS clade</taxon>
        <taxon>Chlamydomonadales</taxon>
        <taxon>Chlamydomonadaceae</taxon>
        <taxon>Chlamydomonas</taxon>
    </lineage>
</organism>
<dbReference type="GO" id="GO:0005634">
    <property type="term" value="C:nucleus"/>
    <property type="evidence" value="ECO:0007669"/>
    <property type="project" value="TreeGrafter"/>
</dbReference>
<feature type="region of interest" description="Disordered" evidence="1">
    <location>
        <begin position="574"/>
        <end position="633"/>
    </location>
</feature>
<feature type="region of interest" description="Disordered" evidence="1">
    <location>
        <begin position="364"/>
        <end position="383"/>
    </location>
</feature>
<dbReference type="OrthoDB" id="553351at2759"/>
<protein>
    <recommendedName>
        <fullName evidence="2">Putative zinc-finger domain-containing protein</fullName>
    </recommendedName>
</protein>
<feature type="domain" description="Putative zinc-finger" evidence="2">
    <location>
        <begin position="654"/>
        <end position="673"/>
    </location>
</feature>